<evidence type="ECO:0000313" key="2">
    <source>
        <dbReference type="Proteomes" id="UP000828390"/>
    </source>
</evidence>
<organism evidence="1 2">
    <name type="scientific">Dreissena polymorpha</name>
    <name type="common">Zebra mussel</name>
    <name type="synonym">Mytilus polymorpha</name>
    <dbReference type="NCBI Taxonomy" id="45954"/>
    <lineage>
        <taxon>Eukaryota</taxon>
        <taxon>Metazoa</taxon>
        <taxon>Spiralia</taxon>
        <taxon>Lophotrochozoa</taxon>
        <taxon>Mollusca</taxon>
        <taxon>Bivalvia</taxon>
        <taxon>Autobranchia</taxon>
        <taxon>Heteroconchia</taxon>
        <taxon>Euheterodonta</taxon>
        <taxon>Imparidentia</taxon>
        <taxon>Neoheterodontei</taxon>
        <taxon>Myida</taxon>
        <taxon>Dreissenoidea</taxon>
        <taxon>Dreissenidae</taxon>
        <taxon>Dreissena</taxon>
    </lineage>
</organism>
<dbReference type="AlphaFoldDB" id="A0A9D4I8E9"/>
<keyword evidence="2" id="KW-1185">Reference proteome</keyword>
<reference evidence="1" key="1">
    <citation type="journal article" date="2019" name="bioRxiv">
        <title>The Genome of the Zebra Mussel, Dreissena polymorpha: A Resource for Invasive Species Research.</title>
        <authorList>
            <person name="McCartney M.A."/>
            <person name="Auch B."/>
            <person name="Kono T."/>
            <person name="Mallez S."/>
            <person name="Zhang Y."/>
            <person name="Obille A."/>
            <person name="Becker A."/>
            <person name="Abrahante J.E."/>
            <person name="Garbe J."/>
            <person name="Badalamenti J.P."/>
            <person name="Herman A."/>
            <person name="Mangelson H."/>
            <person name="Liachko I."/>
            <person name="Sullivan S."/>
            <person name="Sone E.D."/>
            <person name="Koren S."/>
            <person name="Silverstein K.A.T."/>
            <person name="Beckman K.B."/>
            <person name="Gohl D.M."/>
        </authorList>
    </citation>
    <scope>NUCLEOTIDE SEQUENCE</scope>
    <source>
        <strain evidence="1">Duluth1</strain>
        <tissue evidence="1">Whole animal</tissue>
    </source>
</reference>
<proteinExistence type="predicted"/>
<dbReference type="EMBL" id="JAIWYP010000010">
    <property type="protein sequence ID" value="KAH3752110.1"/>
    <property type="molecule type" value="Genomic_DNA"/>
</dbReference>
<accession>A0A9D4I8E9</accession>
<protein>
    <submittedName>
        <fullName evidence="1">Uncharacterized protein</fullName>
    </submittedName>
</protein>
<comment type="caution">
    <text evidence="1">The sequence shown here is derived from an EMBL/GenBank/DDBJ whole genome shotgun (WGS) entry which is preliminary data.</text>
</comment>
<gene>
    <name evidence="1" type="ORF">DPMN_186720</name>
</gene>
<sequence>MRCWIARITKKTAKMFGSLGIFLCVVFSASATSGRLNQVYCSAYCTGPWVSPALQFYTKDKVISTLATKRIYSVQTTHDRNAILHVQDMVESDEGICTPSYPHTRRTKVNVSQTTVVQTCANATTEHVIIRQCCATYNATASMVMTRQLTHALMNVSSNVPVDPALQERWFATESRTVTMGMMRINAVGAF</sequence>
<dbReference type="Proteomes" id="UP000828390">
    <property type="component" value="Unassembled WGS sequence"/>
</dbReference>
<name>A0A9D4I8E9_DREPO</name>
<reference evidence="1" key="2">
    <citation type="submission" date="2020-11" db="EMBL/GenBank/DDBJ databases">
        <authorList>
            <person name="McCartney M.A."/>
            <person name="Auch B."/>
            <person name="Kono T."/>
            <person name="Mallez S."/>
            <person name="Becker A."/>
            <person name="Gohl D.M."/>
            <person name="Silverstein K.A.T."/>
            <person name="Koren S."/>
            <person name="Bechman K.B."/>
            <person name="Herman A."/>
            <person name="Abrahante J.E."/>
            <person name="Garbe J."/>
        </authorList>
    </citation>
    <scope>NUCLEOTIDE SEQUENCE</scope>
    <source>
        <strain evidence="1">Duluth1</strain>
        <tissue evidence="1">Whole animal</tissue>
    </source>
</reference>
<evidence type="ECO:0000313" key="1">
    <source>
        <dbReference type="EMBL" id="KAH3752110.1"/>
    </source>
</evidence>